<protein>
    <recommendedName>
        <fullName evidence="4">Aspartic peptidase DDI1-type domain-containing protein</fullName>
    </recommendedName>
</protein>
<organism evidence="2 3">
    <name type="scientific">Piloderma croceum (strain F 1598)</name>
    <dbReference type="NCBI Taxonomy" id="765440"/>
    <lineage>
        <taxon>Eukaryota</taxon>
        <taxon>Fungi</taxon>
        <taxon>Dikarya</taxon>
        <taxon>Basidiomycota</taxon>
        <taxon>Agaricomycotina</taxon>
        <taxon>Agaricomycetes</taxon>
        <taxon>Agaricomycetidae</taxon>
        <taxon>Atheliales</taxon>
        <taxon>Atheliaceae</taxon>
        <taxon>Piloderma</taxon>
    </lineage>
</organism>
<feature type="non-terminal residue" evidence="2">
    <location>
        <position position="1"/>
    </location>
</feature>
<dbReference type="OrthoDB" id="5596707at2759"/>
<dbReference type="AlphaFoldDB" id="A0A0C3BNB2"/>
<name>A0A0C3BNB2_PILCF</name>
<keyword evidence="3" id="KW-1185">Reference proteome</keyword>
<proteinExistence type="predicted"/>
<dbReference type="Pfam" id="PF13650">
    <property type="entry name" value="Asp_protease_2"/>
    <property type="match status" value="1"/>
</dbReference>
<accession>A0A0C3BNB2</accession>
<dbReference type="SUPFAM" id="SSF50630">
    <property type="entry name" value="Acid proteases"/>
    <property type="match status" value="1"/>
</dbReference>
<reference evidence="2 3" key="1">
    <citation type="submission" date="2014-04" db="EMBL/GenBank/DDBJ databases">
        <authorList>
            <consortium name="DOE Joint Genome Institute"/>
            <person name="Kuo A."/>
            <person name="Tarkka M."/>
            <person name="Buscot F."/>
            <person name="Kohler A."/>
            <person name="Nagy L.G."/>
            <person name="Floudas D."/>
            <person name="Copeland A."/>
            <person name="Barry K.W."/>
            <person name="Cichocki N."/>
            <person name="Veneault-Fourrey C."/>
            <person name="LaButti K."/>
            <person name="Lindquist E.A."/>
            <person name="Lipzen A."/>
            <person name="Lundell T."/>
            <person name="Morin E."/>
            <person name="Murat C."/>
            <person name="Sun H."/>
            <person name="Tunlid A."/>
            <person name="Henrissat B."/>
            <person name="Grigoriev I.V."/>
            <person name="Hibbett D.S."/>
            <person name="Martin F."/>
            <person name="Nordberg H.P."/>
            <person name="Cantor M.N."/>
            <person name="Hua S.X."/>
        </authorList>
    </citation>
    <scope>NUCLEOTIDE SEQUENCE [LARGE SCALE GENOMIC DNA]</scope>
    <source>
        <strain evidence="2 3">F 1598</strain>
    </source>
</reference>
<dbReference type="InterPro" id="IPR021109">
    <property type="entry name" value="Peptidase_aspartic_dom_sf"/>
</dbReference>
<evidence type="ECO:0000313" key="2">
    <source>
        <dbReference type="EMBL" id="KIM87968.1"/>
    </source>
</evidence>
<evidence type="ECO:0008006" key="4">
    <source>
        <dbReference type="Google" id="ProtNLM"/>
    </source>
</evidence>
<dbReference type="Proteomes" id="UP000054166">
    <property type="component" value="Unassembled WGS sequence"/>
</dbReference>
<feature type="non-terminal residue" evidence="2">
    <location>
        <position position="281"/>
    </location>
</feature>
<dbReference type="Gene3D" id="2.40.70.10">
    <property type="entry name" value="Acid Proteases"/>
    <property type="match status" value="1"/>
</dbReference>
<dbReference type="EMBL" id="KN832978">
    <property type="protein sequence ID" value="KIM87968.1"/>
    <property type="molecule type" value="Genomic_DNA"/>
</dbReference>
<dbReference type="CDD" id="cd00303">
    <property type="entry name" value="retropepsin_like"/>
    <property type="match status" value="1"/>
</dbReference>
<feature type="region of interest" description="Disordered" evidence="1">
    <location>
        <begin position="51"/>
        <end position="71"/>
    </location>
</feature>
<gene>
    <name evidence="2" type="ORF">PILCRDRAFT_42087</name>
</gene>
<dbReference type="HOGENOM" id="CLU_003921_0_0_1"/>
<evidence type="ECO:0000313" key="3">
    <source>
        <dbReference type="Proteomes" id="UP000054166"/>
    </source>
</evidence>
<reference evidence="3" key="2">
    <citation type="submission" date="2015-01" db="EMBL/GenBank/DDBJ databases">
        <title>Evolutionary Origins and Diversification of the Mycorrhizal Mutualists.</title>
        <authorList>
            <consortium name="DOE Joint Genome Institute"/>
            <consortium name="Mycorrhizal Genomics Consortium"/>
            <person name="Kohler A."/>
            <person name="Kuo A."/>
            <person name="Nagy L.G."/>
            <person name="Floudas D."/>
            <person name="Copeland A."/>
            <person name="Barry K.W."/>
            <person name="Cichocki N."/>
            <person name="Veneault-Fourrey C."/>
            <person name="LaButti K."/>
            <person name="Lindquist E.A."/>
            <person name="Lipzen A."/>
            <person name="Lundell T."/>
            <person name="Morin E."/>
            <person name="Murat C."/>
            <person name="Riley R."/>
            <person name="Ohm R."/>
            <person name="Sun H."/>
            <person name="Tunlid A."/>
            <person name="Henrissat B."/>
            <person name="Grigoriev I.V."/>
            <person name="Hibbett D.S."/>
            <person name="Martin F."/>
        </authorList>
    </citation>
    <scope>NUCLEOTIDE SEQUENCE [LARGE SCALE GENOMIC DNA]</scope>
    <source>
        <strain evidence="3">F 1598</strain>
    </source>
</reference>
<dbReference type="InParanoid" id="A0A0C3BNB2"/>
<sequence length="281" mass="30858">PKPAAPKKPEPAYRTLPPIYNGKIAADVYDRAMAASVTLTQRELLSLSPEVRSQVHEATSAKRTPNKEGNTKEIHTYADDENLATAFDDIEPGDAQYRLPTVTFINSIHQTRTPPPGSLIIPDPYETYLKTLPIGAIPDRLVVAKESSALQSIFPLVNHQRHVEAILDPGSQIIAMAEEICFDLGLAYDPSVVLNMQSANGEVDQSLGLARNVPVQIGDITLYVQVHIIRSPAYDILLGRPFDILTESVVRNFANEDQTVTIFDPNSDRRATVPTSARGRP</sequence>
<evidence type="ECO:0000256" key="1">
    <source>
        <dbReference type="SAM" id="MobiDB-lite"/>
    </source>
</evidence>